<feature type="compositionally biased region" description="Pro residues" evidence="9">
    <location>
        <begin position="556"/>
        <end position="568"/>
    </location>
</feature>
<dbReference type="SUPFAM" id="SSF140586">
    <property type="entry name" value="Dcp2 domain-like"/>
    <property type="match status" value="1"/>
</dbReference>
<keyword evidence="7" id="KW-0694">RNA-binding</keyword>
<evidence type="ECO:0000313" key="11">
    <source>
        <dbReference type="EMBL" id="CUS09761.1"/>
    </source>
</evidence>
<feature type="compositionally biased region" description="Polar residues" evidence="9">
    <location>
        <begin position="577"/>
        <end position="586"/>
    </location>
</feature>
<evidence type="ECO:0000313" key="12">
    <source>
        <dbReference type="Proteomes" id="UP001412239"/>
    </source>
</evidence>
<accession>A0A292PSJ9</accession>
<sequence length="771" mass="85139">MDPTSSYAFGEMKAERDPQIFSNSTLVEILDDLCVRYVSLRSLQRPQSANLASRFIINLPEEELSSIERICFQIEEAQWYFEDFIREMNPTLPTLPLRAFLNKIFAVCPLPILKEMPPERAENAFAEFMAYKTRVPVRGAILLNTAMDKCVLVKGWKSGASWSFPRGKINKDEKDEDCAAREVLEETGYEVEGRVHSSHFVEVTMREQNMRLYIVPGVPEETRFEPRTRKEISKIAWHHLSELPTFSKKRSQQNTQQSDVRTGKYYMVAPFLKELRKWISTTGKKWLEEQKQIPSSAALINDKTGMGEEITPRRALDSSAELKNILGIPHNETTKPNGNHNTIGTDEATARLKDFLNLSGPATEPMDASSKLKSILNVGGGGNNAQITEQALEPNPQTLLSILQSGGGPSNSQPTATPSSLSQPMGQRTPSVPTPVHHSPTDPPNNLMSDFHSRIYPPHPPSPPPTSSFLGPRQTYRQPHNQPYPPSHPFPHHQFNQPIFPSNHHGESPTFPNQPPGWRRPPPASLDVLIPPPAPSKPPDPGQAVMLLSILKSAAPAPPPTPHTPPPARAANPSPVPSQSCHQQEQQTKRIGLQAPPSLKTSRSQHKNNLLDTLRAGATEITRPTSSIPIAQYGSPPRHTTSPSSGNTNTPARSVRSTITTPQVNQFPSWAPNTSHTPVPASTTPQPTSFDRRQSVSNEQQKALLAIFANGVSTPHEDSVVTPSPEKARPITPKRPRTTSFARRVFPTSPLSSEKDGLLAYLETVAKEGGQ</sequence>
<gene>
    <name evidence="11" type="ORF">GSTUAT00006191001</name>
</gene>
<feature type="compositionally biased region" description="Pro residues" evidence="9">
    <location>
        <begin position="457"/>
        <end position="466"/>
    </location>
</feature>
<dbReference type="GO" id="GO:0003723">
    <property type="term" value="F:RNA binding"/>
    <property type="evidence" value="ECO:0007669"/>
    <property type="project" value="UniProtKB-KW"/>
</dbReference>
<evidence type="ECO:0000259" key="10">
    <source>
        <dbReference type="PROSITE" id="PS51462"/>
    </source>
</evidence>
<dbReference type="GO" id="GO:0000932">
    <property type="term" value="C:P-body"/>
    <property type="evidence" value="ECO:0007669"/>
    <property type="project" value="TreeGrafter"/>
</dbReference>
<dbReference type="Pfam" id="PF00293">
    <property type="entry name" value="NUDIX"/>
    <property type="match status" value="1"/>
</dbReference>
<evidence type="ECO:0000256" key="3">
    <source>
        <dbReference type="ARBA" id="ARBA00005279"/>
    </source>
</evidence>
<keyword evidence="8" id="KW-0464">Manganese</keyword>
<dbReference type="PANTHER" id="PTHR23114">
    <property type="entry name" value="M7GPPPN-MRNA HYDROLASE"/>
    <property type="match status" value="1"/>
</dbReference>
<evidence type="ECO:0000256" key="4">
    <source>
        <dbReference type="ARBA" id="ARBA00022490"/>
    </source>
</evidence>
<feature type="compositionally biased region" description="Polar residues" evidence="9">
    <location>
        <begin position="599"/>
        <end position="611"/>
    </location>
</feature>
<dbReference type="GO" id="GO:0140933">
    <property type="term" value="F:5'-(N(7)-methylguanosine 5'-triphospho)-[mRNA] hydrolase activity"/>
    <property type="evidence" value="ECO:0007669"/>
    <property type="project" value="InterPro"/>
</dbReference>
<dbReference type="Gene3D" id="1.10.10.1050">
    <property type="entry name" value="Dcp2, box A domain"/>
    <property type="match status" value="1"/>
</dbReference>
<protein>
    <recommendedName>
        <fullName evidence="10">Nudix hydrolase domain-containing protein</fullName>
    </recommendedName>
</protein>
<proteinExistence type="inferred from homology"/>
<dbReference type="GO" id="GO:0030145">
    <property type="term" value="F:manganese ion binding"/>
    <property type="evidence" value="ECO:0007669"/>
    <property type="project" value="InterPro"/>
</dbReference>
<dbReference type="AlphaFoldDB" id="A0A292PSJ9"/>
<evidence type="ECO:0000256" key="9">
    <source>
        <dbReference type="SAM" id="MobiDB-lite"/>
    </source>
</evidence>
<feature type="compositionally biased region" description="Pro residues" evidence="9">
    <location>
        <begin position="512"/>
        <end position="541"/>
    </location>
</feature>
<dbReference type="Proteomes" id="UP001412239">
    <property type="component" value="Unassembled WGS sequence"/>
</dbReference>
<comment type="similarity">
    <text evidence="3">Belongs to the Nudix hydrolase family. DCP2 subfamily.</text>
</comment>
<keyword evidence="4" id="KW-0963">Cytoplasm</keyword>
<feature type="compositionally biased region" description="Polar residues" evidence="9">
    <location>
        <begin position="655"/>
        <end position="691"/>
    </location>
</feature>
<dbReference type="Gene3D" id="3.90.79.10">
    <property type="entry name" value="Nucleoside Triphosphate Pyrophosphohydrolase"/>
    <property type="match status" value="1"/>
</dbReference>
<feature type="domain" description="Nudix hydrolase" evidence="10">
    <location>
        <begin position="133"/>
        <end position="260"/>
    </location>
</feature>
<evidence type="ECO:0000256" key="1">
    <source>
        <dbReference type="ARBA" id="ARBA00001936"/>
    </source>
</evidence>
<feature type="region of interest" description="Disordered" evidence="9">
    <location>
        <begin position="400"/>
        <end position="691"/>
    </location>
</feature>
<keyword evidence="6" id="KW-0378">Hydrolase</keyword>
<dbReference type="CDD" id="cd03672">
    <property type="entry name" value="NUDIX_Dcp2p_Nudt20"/>
    <property type="match status" value="1"/>
</dbReference>
<dbReference type="InterPro" id="IPR015797">
    <property type="entry name" value="NUDIX_hydrolase-like_dom_sf"/>
</dbReference>
<dbReference type="InterPro" id="IPR007722">
    <property type="entry name" value="DCP2_BoxA"/>
</dbReference>
<dbReference type="FunFam" id="3.90.79.10:FF:000003">
    <property type="entry name" value="M7GpppN-mRNA hydrolase isoform 2"/>
    <property type="match status" value="1"/>
</dbReference>
<dbReference type="InterPro" id="IPR000086">
    <property type="entry name" value="NUDIX_hydrolase_dom"/>
</dbReference>
<dbReference type="PANTHER" id="PTHR23114:SF17">
    <property type="entry name" value="M7GPPPN-MRNA HYDROLASE"/>
    <property type="match status" value="1"/>
</dbReference>
<feature type="region of interest" description="Disordered" evidence="9">
    <location>
        <begin position="714"/>
        <end position="753"/>
    </location>
</feature>
<dbReference type="InterPro" id="IPR020084">
    <property type="entry name" value="NUDIX_hydrolase_CS"/>
</dbReference>
<dbReference type="Pfam" id="PF05026">
    <property type="entry name" value="DCP2"/>
    <property type="match status" value="1"/>
</dbReference>
<evidence type="ECO:0000256" key="8">
    <source>
        <dbReference type="ARBA" id="ARBA00023211"/>
    </source>
</evidence>
<comment type="subcellular location">
    <subcellularLocation>
        <location evidence="2">Cytoplasm</location>
    </subcellularLocation>
</comment>
<feature type="compositionally biased region" description="Low complexity" evidence="9">
    <location>
        <begin position="640"/>
        <end position="651"/>
    </location>
</feature>
<dbReference type="GO" id="GO:0000290">
    <property type="term" value="P:deadenylation-dependent decapping of nuclear-transcribed mRNA"/>
    <property type="evidence" value="ECO:0007669"/>
    <property type="project" value="InterPro"/>
</dbReference>
<name>A0A292PSJ9_9PEZI</name>
<dbReference type="PROSITE" id="PS00893">
    <property type="entry name" value="NUDIX_BOX"/>
    <property type="match status" value="1"/>
</dbReference>
<dbReference type="InterPro" id="IPR036189">
    <property type="entry name" value="DCP2_BoxA_sf"/>
</dbReference>
<organism evidence="11 12">
    <name type="scientific">Tuber aestivum</name>
    <name type="common">summer truffle</name>
    <dbReference type="NCBI Taxonomy" id="59557"/>
    <lineage>
        <taxon>Eukaryota</taxon>
        <taxon>Fungi</taxon>
        <taxon>Dikarya</taxon>
        <taxon>Ascomycota</taxon>
        <taxon>Pezizomycotina</taxon>
        <taxon>Pezizomycetes</taxon>
        <taxon>Pezizales</taxon>
        <taxon>Tuberaceae</taxon>
        <taxon>Tuber</taxon>
    </lineage>
</organism>
<evidence type="ECO:0000256" key="5">
    <source>
        <dbReference type="ARBA" id="ARBA00022723"/>
    </source>
</evidence>
<dbReference type="GO" id="GO:0000184">
    <property type="term" value="P:nuclear-transcribed mRNA catabolic process, nonsense-mediated decay"/>
    <property type="evidence" value="ECO:0007669"/>
    <property type="project" value="InterPro"/>
</dbReference>
<evidence type="ECO:0000256" key="7">
    <source>
        <dbReference type="ARBA" id="ARBA00022884"/>
    </source>
</evidence>
<reference evidence="11" key="1">
    <citation type="submission" date="2015-10" db="EMBL/GenBank/DDBJ databases">
        <authorList>
            <person name="Regsiter A."/>
            <person name="william w."/>
        </authorList>
    </citation>
    <scope>NUCLEOTIDE SEQUENCE</scope>
    <source>
        <strain evidence="11">Montdore</strain>
    </source>
</reference>
<evidence type="ECO:0000256" key="6">
    <source>
        <dbReference type="ARBA" id="ARBA00022801"/>
    </source>
</evidence>
<dbReference type="SUPFAM" id="SSF55811">
    <property type="entry name" value="Nudix"/>
    <property type="match status" value="1"/>
</dbReference>
<keyword evidence="5" id="KW-0479">Metal-binding</keyword>
<dbReference type="SMART" id="SM01125">
    <property type="entry name" value="DCP2"/>
    <property type="match status" value="1"/>
</dbReference>
<dbReference type="InterPro" id="IPR044099">
    <property type="entry name" value="Dcp2_NUDIX"/>
</dbReference>
<comment type="cofactor">
    <cofactor evidence="1">
        <name>Mn(2+)</name>
        <dbReference type="ChEBI" id="CHEBI:29035"/>
    </cofactor>
</comment>
<dbReference type="PROSITE" id="PS51462">
    <property type="entry name" value="NUDIX"/>
    <property type="match status" value="1"/>
</dbReference>
<dbReference type="EMBL" id="LN891071">
    <property type="protein sequence ID" value="CUS09761.1"/>
    <property type="molecule type" value="Genomic_DNA"/>
</dbReference>
<feature type="compositionally biased region" description="Polar residues" evidence="9">
    <location>
        <begin position="400"/>
        <end position="431"/>
    </location>
</feature>
<keyword evidence="12" id="KW-1185">Reference proteome</keyword>
<evidence type="ECO:0000256" key="2">
    <source>
        <dbReference type="ARBA" id="ARBA00004496"/>
    </source>
</evidence>